<reference evidence="2" key="1">
    <citation type="journal article" date="2020" name="mSystems">
        <title>Genome- and Community-Level Interaction Insights into Carbon Utilization and Element Cycling Functions of Hydrothermarchaeota in Hydrothermal Sediment.</title>
        <authorList>
            <person name="Zhou Z."/>
            <person name="Liu Y."/>
            <person name="Xu W."/>
            <person name="Pan J."/>
            <person name="Luo Z.H."/>
            <person name="Li M."/>
        </authorList>
    </citation>
    <scope>NUCLEOTIDE SEQUENCE [LARGE SCALE GENOMIC DNA]</scope>
    <source>
        <strain evidence="2">SpSt-374</strain>
    </source>
</reference>
<evidence type="ECO:0000259" key="1">
    <source>
        <dbReference type="Pfam" id="PF14229"/>
    </source>
</evidence>
<organism evidence="2">
    <name type="scientific">Planktothricoides sp. SpSt-374</name>
    <dbReference type="NCBI Taxonomy" id="2282167"/>
    <lineage>
        <taxon>Bacteria</taxon>
        <taxon>Bacillati</taxon>
        <taxon>Cyanobacteriota</taxon>
        <taxon>Cyanophyceae</taxon>
        <taxon>Oscillatoriophycideae</taxon>
        <taxon>Oscillatoriales</taxon>
        <taxon>Oscillatoriaceae</taxon>
        <taxon>Planktothricoides</taxon>
    </lineage>
</organism>
<evidence type="ECO:0000313" key="2">
    <source>
        <dbReference type="EMBL" id="HGF99194.1"/>
    </source>
</evidence>
<feature type="domain" description="DUF4332" evidence="1">
    <location>
        <begin position="47"/>
        <end position="166"/>
    </location>
</feature>
<dbReference type="AlphaFoldDB" id="A0A7C3VPX2"/>
<gene>
    <name evidence="2" type="ORF">ENR15_00575</name>
</gene>
<proteinExistence type="predicted"/>
<comment type="caution">
    <text evidence="2">The sequence shown here is derived from an EMBL/GenBank/DDBJ whole genome shotgun (WGS) entry which is preliminary data.</text>
</comment>
<accession>A0A7C3VPX2</accession>
<sequence>MKTSRQDKASPIVRKRVEYPDAGVLEDFPEARNPVVAVEWPLAELPGLSAEDGEGLGQCGLTTTTQLRQQAATKKAQQLLAERLRVRVESVQKWVALAELSSVPSVGCQYCGLLLHAGVASVGQLAQMPLHRLHQQILRVQVAMMQRRDLCPGVEDVGRWIAEAKVLATRAR</sequence>
<dbReference type="InterPro" id="IPR025567">
    <property type="entry name" value="DUF4332"/>
</dbReference>
<dbReference type="Pfam" id="PF14229">
    <property type="entry name" value="DUF4332"/>
    <property type="match status" value="1"/>
</dbReference>
<dbReference type="EMBL" id="DSPX01000003">
    <property type="protein sequence ID" value="HGF99194.1"/>
    <property type="molecule type" value="Genomic_DNA"/>
</dbReference>
<name>A0A7C3VPX2_9CYAN</name>
<protein>
    <submittedName>
        <fullName evidence="2">DUF4332 domain-containing protein</fullName>
    </submittedName>
</protein>